<dbReference type="GO" id="GO:0006355">
    <property type="term" value="P:regulation of DNA-templated transcription"/>
    <property type="evidence" value="ECO:0007669"/>
    <property type="project" value="InterPro"/>
</dbReference>
<accession>Q2SEI4</accession>
<dbReference type="InterPro" id="IPR027417">
    <property type="entry name" value="P-loop_NTPase"/>
</dbReference>
<dbReference type="InterPro" id="IPR025944">
    <property type="entry name" value="Sigma_54_int_dom_CS"/>
</dbReference>
<dbReference type="Pfam" id="PF02954">
    <property type="entry name" value="HTH_8"/>
    <property type="match status" value="1"/>
</dbReference>
<dbReference type="STRING" id="349521.HCH_04233"/>
<dbReference type="Gene3D" id="1.10.10.60">
    <property type="entry name" value="Homeodomain-like"/>
    <property type="match status" value="1"/>
</dbReference>
<dbReference type="HOGENOM" id="CLU_000445_0_7_6"/>
<dbReference type="InterPro" id="IPR002078">
    <property type="entry name" value="Sigma_54_int"/>
</dbReference>
<evidence type="ECO:0000256" key="1">
    <source>
        <dbReference type="ARBA" id="ARBA00022741"/>
    </source>
</evidence>
<dbReference type="AlphaFoldDB" id="Q2SEI4"/>
<dbReference type="RefSeq" id="WP_011398007.1">
    <property type="nucleotide sequence ID" value="NC_007645.1"/>
</dbReference>
<reference evidence="6 7" key="1">
    <citation type="journal article" date="2005" name="Nucleic Acids Res.">
        <title>Genomic blueprint of Hahella chejuensis, a marine microbe producing an algicidal agent.</title>
        <authorList>
            <person name="Jeong H."/>
            <person name="Yim J.H."/>
            <person name="Lee C."/>
            <person name="Choi S.-H."/>
            <person name="Park Y.K."/>
            <person name="Yoon S.H."/>
            <person name="Hur C.-G."/>
            <person name="Kang H.-Y."/>
            <person name="Kim D."/>
            <person name="Lee H.H."/>
            <person name="Park K.H."/>
            <person name="Park S.-H."/>
            <person name="Park H.-S."/>
            <person name="Lee H.K."/>
            <person name="Oh T.K."/>
            <person name="Kim J.F."/>
        </authorList>
    </citation>
    <scope>NUCLEOTIDE SEQUENCE [LARGE SCALE GENOMIC DNA]</scope>
    <source>
        <strain evidence="6 7">KCTC 2396</strain>
    </source>
</reference>
<keyword evidence="7" id="KW-1185">Reference proteome</keyword>
<dbReference type="PANTHER" id="PTHR32071">
    <property type="entry name" value="TRANSCRIPTIONAL REGULATORY PROTEIN"/>
    <property type="match status" value="1"/>
</dbReference>
<dbReference type="EMBL" id="CP000155">
    <property type="protein sequence ID" value="ABC30940.1"/>
    <property type="molecule type" value="Genomic_DNA"/>
</dbReference>
<proteinExistence type="predicted"/>
<organism evidence="6 7">
    <name type="scientific">Hahella chejuensis (strain KCTC 2396)</name>
    <dbReference type="NCBI Taxonomy" id="349521"/>
    <lineage>
        <taxon>Bacteria</taxon>
        <taxon>Pseudomonadati</taxon>
        <taxon>Pseudomonadota</taxon>
        <taxon>Gammaproteobacteria</taxon>
        <taxon>Oceanospirillales</taxon>
        <taxon>Hahellaceae</taxon>
        <taxon>Hahella</taxon>
    </lineage>
</organism>
<keyword evidence="4" id="KW-0804">Transcription</keyword>
<evidence type="ECO:0000256" key="4">
    <source>
        <dbReference type="ARBA" id="ARBA00023163"/>
    </source>
</evidence>
<dbReference type="SUPFAM" id="SSF46689">
    <property type="entry name" value="Homeodomain-like"/>
    <property type="match status" value="1"/>
</dbReference>
<dbReference type="Gene3D" id="3.40.50.300">
    <property type="entry name" value="P-loop containing nucleotide triphosphate hydrolases"/>
    <property type="match status" value="1"/>
</dbReference>
<evidence type="ECO:0000256" key="3">
    <source>
        <dbReference type="ARBA" id="ARBA00023015"/>
    </source>
</evidence>
<keyword evidence="2" id="KW-0067">ATP-binding</keyword>
<keyword evidence="1" id="KW-0547">Nucleotide-binding</keyword>
<dbReference type="InterPro" id="IPR002197">
    <property type="entry name" value="HTH_Fis"/>
</dbReference>
<name>Q2SEI4_HAHCH</name>
<dbReference type="InterPro" id="IPR058031">
    <property type="entry name" value="AAA_lid_NorR"/>
</dbReference>
<sequence length="467" mass="52778">METLDCIAFSSSSQHHSEFSRILPELGYRPQFVSGDAWLNQRRTCSSAITLFLLGAQPYPKDAILAALTPEQRGRSLCVCSSEAEDWDADFMQRFDEFVRWPCHKAELALRLDRLRHREDGGNDPNDSHQEAALWEQFDALNMIGRSASFTATLRLIARIAGCDAPVLIEGETGTGKEMAARAIHYLGERSQFPFIPINCGALPEQLLENELFGHAKGAFTDAKSAQPGLIELANRGTLFLDEIDSLSARAQVALLRFLQTREYRPLGCAGYRTADIRVIAATNARLAQKVAQGEFREDLFFRLHILTLTMPPLRGRKEDIELLSRYMLQRFSQQYRRPEKKLRPETLQALKTYAWPGNVRELENLLQREYLLNDNAELQFSLPSSTGVAAPECEISFEAQPFNVAKSAVVRRFESDYLNWLMETTRGNISEAARRSGKERRALGKMIKKHGIDKTRFRASSTKDGA</sequence>
<dbReference type="Pfam" id="PF25601">
    <property type="entry name" value="AAA_lid_14"/>
    <property type="match status" value="1"/>
</dbReference>
<dbReference type="PROSITE" id="PS00688">
    <property type="entry name" value="SIGMA54_INTERACT_3"/>
    <property type="match status" value="1"/>
</dbReference>
<dbReference type="eggNOG" id="COG2204">
    <property type="taxonomic scope" value="Bacteria"/>
</dbReference>
<dbReference type="GO" id="GO:0005524">
    <property type="term" value="F:ATP binding"/>
    <property type="evidence" value="ECO:0007669"/>
    <property type="project" value="UniProtKB-KW"/>
</dbReference>
<dbReference type="SUPFAM" id="SSF52540">
    <property type="entry name" value="P-loop containing nucleoside triphosphate hydrolases"/>
    <property type="match status" value="1"/>
</dbReference>
<keyword evidence="3" id="KW-0805">Transcription regulation</keyword>
<feature type="domain" description="Sigma-54 factor interaction" evidence="5">
    <location>
        <begin position="143"/>
        <end position="372"/>
    </location>
</feature>
<evidence type="ECO:0000256" key="2">
    <source>
        <dbReference type="ARBA" id="ARBA00022840"/>
    </source>
</evidence>
<gene>
    <name evidence="6" type="ordered locus">HCH_04233</name>
</gene>
<evidence type="ECO:0000313" key="6">
    <source>
        <dbReference type="EMBL" id="ABC30940.1"/>
    </source>
</evidence>
<dbReference type="KEGG" id="hch:HCH_04233"/>
<dbReference type="Gene3D" id="1.10.8.60">
    <property type="match status" value="1"/>
</dbReference>
<evidence type="ECO:0000313" key="7">
    <source>
        <dbReference type="Proteomes" id="UP000000238"/>
    </source>
</evidence>
<dbReference type="InterPro" id="IPR003593">
    <property type="entry name" value="AAA+_ATPase"/>
</dbReference>
<dbReference type="Pfam" id="PF00158">
    <property type="entry name" value="Sigma54_activat"/>
    <property type="match status" value="1"/>
</dbReference>
<dbReference type="SMART" id="SM00382">
    <property type="entry name" value="AAA"/>
    <property type="match status" value="1"/>
</dbReference>
<dbReference type="PROSITE" id="PS50045">
    <property type="entry name" value="SIGMA54_INTERACT_4"/>
    <property type="match status" value="1"/>
</dbReference>
<dbReference type="FunFam" id="3.40.50.300:FF:000006">
    <property type="entry name" value="DNA-binding transcriptional regulator NtrC"/>
    <property type="match status" value="1"/>
</dbReference>
<dbReference type="InterPro" id="IPR009057">
    <property type="entry name" value="Homeodomain-like_sf"/>
</dbReference>
<dbReference type="Proteomes" id="UP000000238">
    <property type="component" value="Chromosome"/>
</dbReference>
<dbReference type="GO" id="GO:0043565">
    <property type="term" value="F:sequence-specific DNA binding"/>
    <property type="evidence" value="ECO:0007669"/>
    <property type="project" value="InterPro"/>
</dbReference>
<dbReference type="CDD" id="cd00009">
    <property type="entry name" value="AAA"/>
    <property type="match status" value="1"/>
</dbReference>
<protein>
    <submittedName>
        <fullName evidence="6">Sigma 54-dependent transcriptional activator</fullName>
    </submittedName>
</protein>
<evidence type="ECO:0000259" key="5">
    <source>
        <dbReference type="PROSITE" id="PS50045"/>
    </source>
</evidence>